<organism evidence="2 3">
    <name type="scientific">Cystobacter fuscus</name>
    <dbReference type="NCBI Taxonomy" id="43"/>
    <lineage>
        <taxon>Bacteria</taxon>
        <taxon>Pseudomonadati</taxon>
        <taxon>Myxococcota</taxon>
        <taxon>Myxococcia</taxon>
        <taxon>Myxococcales</taxon>
        <taxon>Cystobacterineae</taxon>
        <taxon>Archangiaceae</taxon>
        <taxon>Cystobacter</taxon>
    </lineage>
</organism>
<dbReference type="InterPro" id="IPR036388">
    <property type="entry name" value="WH-like_DNA-bd_sf"/>
</dbReference>
<dbReference type="InterPro" id="IPR039422">
    <property type="entry name" value="MarR/SlyA-like"/>
</dbReference>
<feature type="domain" description="HTH marR-type" evidence="1">
    <location>
        <begin position="1"/>
        <end position="135"/>
    </location>
</feature>
<dbReference type="GO" id="GO:0003700">
    <property type="term" value="F:DNA-binding transcription factor activity"/>
    <property type="evidence" value="ECO:0007669"/>
    <property type="project" value="InterPro"/>
</dbReference>
<protein>
    <submittedName>
        <fullName evidence="2">Transcriptional regulator</fullName>
    </submittedName>
</protein>
<dbReference type="GO" id="GO:0006950">
    <property type="term" value="P:response to stress"/>
    <property type="evidence" value="ECO:0007669"/>
    <property type="project" value="TreeGrafter"/>
</dbReference>
<dbReference type="KEGG" id="cfus:CYFUS_006359"/>
<sequence>MSKIDPAKIWSLSYRLLMSVISHVTPDVVTLGVETKELFVLAALEEHPYPAELAATLSMPKPTVTVYVKRLEAAGLVSREIDAADMRRHRLRLTPAGRKVMQQGMKLLSDAFGERLGRLSASQQEELRMLLEKMG</sequence>
<dbReference type="InterPro" id="IPR000835">
    <property type="entry name" value="HTH_MarR-typ"/>
</dbReference>
<dbReference type="Pfam" id="PF12802">
    <property type="entry name" value="MarR_2"/>
    <property type="match status" value="1"/>
</dbReference>
<evidence type="ECO:0000313" key="2">
    <source>
        <dbReference type="EMBL" id="ATB40897.1"/>
    </source>
</evidence>
<reference evidence="2 3" key="1">
    <citation type="submission" date="2017-06" db="EMBL/GenBank/DDBJ databases">
        <title>Sequencing and comparative analysis of myxobacterial genomes.</title>
        <authorList>
            <person name="Rupp O."/>
            <person name="Goesmann A."/>
            <person name="Sogaard-Andersen L."/>
        </authorList>
    </citation>
    <scope>NUCLEOTIDE SEQUENCE [LARGE SCALE GENOMIC DNA]</scope>
    <source>
        <strain evidence="2 3">DSM 52655</strain>
    </source>
</reference>
<dbReference type="PANTHER" id="PTHR33164">
    <property type="entry name" value="TRANSCRIPTIONAL REGULATOR, MARR FAMILY"/>
    <property type="match status" value="1"/>
</dbReference>
<dbReference type="Proteomes" id="UP000217257">
    <property type="component" value="Chromosome"/>
</dbReference>
<dbReference type="SMART" id="SM00347">
    <property type="entry name" value="HTH_MARR"/>
    <property type="match status" value="1"/>
</dbReference>
<dbReference type="InterPro" id="IPR011991">
    <property type="entry name" value="ArsR-like_HTH"/>
</dbReference>
<dbReference type="EMBL" id="CP022098">
    <property type="protein sequence ID" value="ATB40897.1"/>
    <property type="molecule type" value="Genomic_DNA"/>
</dbReference>
<accession>A0A250JBL1</accession>
<dbReference type="CDD" id="cd00090">
    <property type="entry name" value="HTH_ARSR"/>
    <property type="match status" value="1"/>
</dbReference>
<dbReference type="PANTHER" id="PTHR33164:SF43">
    <property type="entry name" value="HTH-TYPE TRANSCRIPTIONAL REPRESSOR YETL"/>
    <property type="match status" value="1"/>
</dbReference>
<evidence type="ECO:0000259" key="1">
    <source>
        <dbReference type="PROSITE" id="PS50995"/>
    </source>
</evidence>
<dbReference type="RefSeq" id="WP_198316207.1">
    <property type="nucleotide sequence ID" value="NZ_CP022098.1"/>
</dbReference>
<evidence type="ECO:0000313" key="3">
    <source>
        <dbReference type="Proteomes" id="UP000217257"/>
    </source>
</evidence>
<dbReference type="InterPro" id="IPR036390">
    <property type="entry name" value="WH_DNA-bd_sf"/>
</dbReference>
<dbReference type="Gene3D" id="1.10.10.10">
    <property type="entry name" value="Winged helix-like DNA-binding domain superfamily/Winged helix DNA-binding domain"/>
    <property type="match status" value="1"/>
</dbReference>
<dbReference type="PRINTS" id="PR00598">
    <property type="entry name" value="HTHMARR"/>
</dbReference>
<proteinExistence type="predicted"/>
<gene>
    <name evidence="2" type="ORF">CYFUS_006359</name>
</gene>
<name>A0A250JBL1_9BACT</name>
<dbReference type="AlphaFoldDB" id="A0A250JBL1"/>
<dbReference type="PROSITE" id="PS50995">
    <property type="entry name" value="HTH_MARR_2"/>
    <property type="match status" value="1"/>
</dbReference>
<dbReference type="SUPFAM" id="SSF46785">
    <property type="entry name" value="Winged helix' DNA-binding domain"/>
    <property type="match status" value="1"/>
</dbReference>